<feature type="transmembrane region" description="Helical" evidence="2">
    <location>
        <begin position="115"/>
        <end position="137"/>
    </location>
</feature>
<keyword evidence="2" id="KW-0472">Membrane</keyword>
<dbReference type="GO" id="GO:0008233">
    <property type="term" value="F:peptidase activity"/>
    <property type="evidence" value="ECO:0007669"/>
    <property type="project" value="UniProtKB-KW"/>
</dbReference>
<dbReference type="EMBL" id="CP036276">
    <property type="protein sequence ID" value="QDU41871.1"/>
    <property type="molecule type" value="Genomic_DNA"/>
</dbReference>
<gene>
    <name evidence="4" type="primary">htpX_1</name>
    <name evidence="4" type="ORF">Mal52_03250</name>
</gene>
<evidence type="ECO:0000313" key="4">
    <source>
        <dbReference type="EMBL" id="QDU41871.1"/>
    </source>
</evidence>
<feature type="domain" description="Peptidase M56" evidence="3">
    <location>
        <begin position="9"/>
        <end position="313"/>
    </location>
</feature>
<proteinExistence type="predicted"/>
<keyword evidence="4" id="KW-0378">Hydrolase</keyword>
<accession>A0A517ZHC9</accession>
<dbReference type="KEGG" id="sdyn:Mal52_03250"/>
<dbReference type="Pfam" id="PF05569">
    <property type="entry name" value="Peptidase_M56"/>
    <property type="match status" value="1"/>
</dbReference>
<dbReference type="Proteomes" id="UP000319383">
    <property type="component" value="Chromosome"/>
</dbReference>
<keyword evidence="5" id="KW-1185">Reference proteome</keyword>
<dbReference type="AlphaFoldDB" id="A0A517ZHC9"/>
<dbReference type="InterPro" id="IPR008756">
    <property type="entry name" value="Peptidase_M56"/>
</dbReference>
<dbReference type="GO" id="GO:0006508">
    <property type="term" value="P:proteolysis"/>
    <property type="evidence" value="ECO:0007669"/>
    <property type="project" value="UniProtKB-KW"/>
</dbReference>
<dbReference type="RefSeq" id="WP_145373859.1">
    <property type="nucleotide sequence ID" value="NZ_CP036276.1"/>
</dbReference>
<dbReference type="InterPro" id="IPR052173">
    <property type="entry name" value="Beta-lactam_resp_regulator"/>
</dbReference>
<feature type="transmembrane region" description="Helical" evidence="2">
    <location>
        <begin position="328"/>
        <end position="346"/>
    </location>
</feature>
<feature type="transmembrane region" description="Helical" evidence="2">
    <location>
        <begin position="6"/>
        <end position="27"/>
    </location>
</feature>
<organism evidence="4 5">
    <name type="scientific">Symmachiella dynata</name>
    <dbReference type="NCBI Taxonomy" id="2527995"/>
    <lineage>
        <taxon>Bacteria</taxon>
        <taxon>Pseudomonadati</taxon>
        <taxon>Planctomycetota</taxon>
        <taxon>Planctomycetia</taxon>
        <taxon>Planctomycetales</taxon>
        <taxon>Planctomycetaceae</taxon>
        <taxon>Symmachiella</taxon>
    </lineage>
</organism>
<evidence type="ECO:0000259" key="3">
    <source>
        <dbReference type="Pfam" id="PF05569"/>
    </source>
</evidence>
<dbReference type="PANTHER" id="PTHR34978">
    <property type="entry name" value="POSSIBLE SENSOR-TRANSDUCER PROTEIN BLAR"/>
    <property type="match status" value="1"/>
</dbReference>
<keyword evidence="2" id="KW-1133">Transmembrane helix</keyword>
<feature type="transmembrane region" description="Helical" evidence="2">
    <location>
        <begin position="34"/>
        <end position="53"/>
    </location>
</feature>
<keyword evidence="4" id="KW-0645">Protease</keyword>
<dbReference type="PANTHER" id="PTHR34978:SF3">
    <property type="entry name" value="SLR0241 PROTEIN"/>
    <property type="match status" value="1"/>
</dbReference>
<keyword evidence="2" id="KW-0812">Transmembrane</keyword>
<dbReference type="CDD" id="cd07341">
    <property type="entry name" value="M56_BlaR1_MecR1_like"/>
    <property type="match status" value="1"/>
</dbReference>
<reference evidence="4 5" key="1">
    <citation type="submission" date="2019-02" db="EMBL/GenBank/DDBJ databases">
        <title>Deep-cultivation of Planctomycetes and their phenomic and genomic characterization uncovers novel biology.</title>
        <authorList>
            <person name="Wiegand S."/>
            <person name="Jogler M."/>
            <person name="Boedeker C."/>
            <person name="Pinto D."/>
            <person name="Vollmers J."/>
            <person name="Rivas-Marin E."/>
            <person name="Kohn T."/>
            <person name="Peeters S.H."/>
            <person name="Heuer A."/>
            <person name="Rast P."/>
            <person name="Oberbeckmann S."/>
            <person name="Bunk B."/>
            <person name="Jeske O."/>
            <person name="Meyerdierks A."/>
            <person name="Storesund J.E."/>
            <person name="Kallscheuer N."/>
            <person name="Luecker S."/>
            <person name="Lage O.M."/>
            <person name="Pohl T."/>
            <person name="Merkel B.J."/>
            <person name="Hornburger P."/>
            <person name="Mueller R.-W."/>
            <person name="Bruemmer F."/>
            <person name="Labrenz M."/>
            <person name="Spormann A.M."/>
            <person name="Op den Camp H."/>
            <person name="Overmann J."/>
            <person name="Amann R."/>
            <person name="Jetten M.S.M."/>
            <person name="Mascher T."/>
            <person name="Medema M.H."/>
            <person name="Devos D.P."/>
            <person name="Kaster A.-K."/>
            <person name="Ovreas L."/>
            <person name="Rohde M."/>
            <person name="Galperin M.Y."/>
            <person name="Jogler C."/>
        </authorList>
    </citation>
    <scope>NUCLEOTIDE SEQUENCE [LARGE SCALE GENOMIC DNA]</scope>
    <source>
        <strain evidence="4 5">Mal52</strain>
    </source>
</reference>
<name>A0A517ZHC9_9PLAN</name>
<feature type="compositionally biased region" description="Polar residues" evidence="1">
    <location>
        <begin position="664"/>
        <end position="680"/>
    </location>
</feature>
<dbReference type="Gene3D" id="3.30.2010.10">
    <property type="entry name" value="Metalloproteases ('zincins'), catalytic domain"/>
    <property type="match status" value="1"/>
</dbReference>
<evidence type="ECO:0000256" key="1">
    <source>
        <dbReference type="SAM" id="MobiDB-lite"/>
    </source>
</evidence>
<evidence type="ECO:0000313" key="5">
    <source>
        <dbReference type="Proteomes" id="UP000319383"/>
    </source>
</evidence>
<evidence type="ECO:0000256" key="2">
    <source>
        <dbReference type="SAM" id="Phobius"/>
    </source>
</evidence>
<protein>
    <submittedName>
        <fullName evidence="4">Protease HtpX</fullName>
    </submittedName>
</protein>
<sequence>MLQTLFEIVLANAVLATVLAIGVALFARLCRRPAIAHGLWLLVFLKLITPPLVTVPLEILPAPPVISTSSAVIHAPVETTVAVQEAPIPTAIVATNAAPQLTAAPQPAGFPWRNYLVEGIVGLWIAGACGWLLLLGIRAWRFHRMARRTALAPAALQQQVRRLSTAFGVQAVPEVRMIHAQVSPLLWRIGGRPVILLPAELLTQLTPAQIDGILAHELAHLQRRDHWTRRLVLCVTALYWWHPVLWWSRRGLEQAAEQCCDAAVVARFPDHSRDYAAALLQTIDFLTGARPRLPASATTFGQGRSLKRRFAMILDKGVSPRLSWKMRGVLAAVGLTVLVVSPWVVAEEKATLEKPHPEPRAAVGASEAEFERIYAGGNDVKTDSKTLNQSVYMVACRMLVQDESGREHVIFSPRIILAENQEGTIAVGPIPGRTPKSDPEISQLITMGRAMRHVKVQQLDGDFVAFFARIDDKPEMNKGLLPDDDGVVTREFTHVYTKSLNVVEKVRLGKTFSVPFYDTDDDKKSKRCLEFTVTRIEKAKPKSPEPSVWGFTIPDDASPLGQEIRSALSVVLKKKKSVPAFMATTAIKNLRVTVEQVVDELGDAKNYPLVGPARLRKQQIECTAFFDIERQSNWPVPFTNVENCKEVFYLNWDQLFRVIENPSDKNSPAKSIGDETSSTDADAGTKTPDSTILRGAGVVSDSGLVGEVIFDERVKTP</sequence>
<feature type="region of interest" description="Disordered" evidence="1">
    <location>
        <begin position="664"/>
        <end position="692"/>
    </location>
</feature>